<keyword evidence="3" id="KW-1185">Reference proteome</keyword>
<reference evidence="3" key="1">
    <citation type="journal article" date="2013" name="Nature">
        <title>Draft genome of the wheat A-genome progenitor Triticum urartu.</title>
        <authorList>
            <person name="Ling H.Q."/>
            <person name="Zhao S."/>
            <person name="Liu D."/>
            <person name="Wang J."/>
            <person name="Sun H."/>
            <person name="Zhang C."/>
            <person name="Fan H."/>
            <person name="Li D."/>
            <person name="Dong L."/>
            <person name="Tao Y."/>
            <person name="Gao C."/>
            <person name="Wu H."/>
            <person name="Li Y."/>
            <person name="Cui Y."/>
            <person name="Guo X."/>
            <person name="Zheng S."/>
            <person name="Wang B."/>
            <person name="Yu K."/>
            <person name="Liang Q."/>
            <person name="Yang W."/>
            <person name="Lou X."/>
            <person name="Chen J."/>
            <person name="Feng M."/>
            <person name="Jian J."/>
            <person name="Zhang X."/>
            <person name="Luo G."/>
            <person name="Jiang Y."/>
            <person name="Liu J."/>
            <person name="Wang Z."/>
            <person name="Sha Y."/>
            <person name="Zhang B."/>
            <person name="Wu H."/>
            <person name="Tang D."/>
            <person name="Shen Q."/>
            <person name="Xue P."/>
            <person name="Zou S."/>
            <person name="Wang X."/>
            <person name="Liu X."/>
            <person name="Wang F."/>
            <person name="Yang Y."/>
            <person name="An X."/>
            <person name="Dong Z."/>
            <person name="Zhang K."/>
            <person name="Zhang X."/>
            <person name="Luo M.C."/>
            <person name="Dvorak J."/>
            <person name="Tong Y."/>
            <person name="Wang J."/>
            <person name="Yang H."/>
            <person name="Li Z."/>
            <person name="Wang D."/>
            <person name="Zhang A."/>
            <person name="Wang J."/>
        </authorList>
    </citation>
    <scope>NUCLEOTIDE SEQUENCE</scope>
    <source>
        <strain evidence="3">cv. G1812</strain>
    </source>
</reference>
<protein>
    <submittedName>
        <fullName evidence="2">Uncharacterized protein</fullName>
    </submittedName>
</protein>
<reference evidence="2" key="3">
    <citation type="submission" date="2022-06" db="UniProtKB">
        <authorList>
            <consortium name="EnsemblPlants"/>
        </authorList>
    </citation>
    <scope>IDENTIFICATION</scope>
</reference>
<organism evidence="2 3">
    <name type="scientific">Triticum urartu</name>
    <name type="common">Red wild einkorn</name>
    <name type="synonym">Crithodium urartu</name>
    <dbReference type="NCBI Taxonomy" id="4572"/>
    <lineage>
        <taxon>Eukaryota</taxon>
        <taxon>Viridiplantae</taxon>
        <taxon>Streptophyta</taxon>
        <taxon>Embryophyta</taxon>
        <taxon>Tracheophyta</taxon>
        <taxon>Spermatophyta</taxon>
        <taxon>Magnoliopsida</taxon>
        <taxon>Liliopsida</taxon>
        <taxon>Poales</taxon>
        <taxon>Poaceae</taxon>
        <taxon>BOP clade</taxon>
        <taxon>Pooideae</taxon>
        <taxon>Triticodae</taxon>
        <taxon>Triticeae</taxon>
        <taxon>Triticinae</taxon>
        <taxon>Triticum</taxon>
    </lineage>
</organism>
<sequence>MSSTHDLRSFSTWRQHLFFFRHLLSSKANNHEEGDHHSDVCELGEIPNQSHESGSYGYRGGVGDAGRRRQESAAGDRRRRGLQQADQEPQEEGGRRGDRGAEDARYVRRVVAPAPGGDQGSSGAGAVAVQRLAALPVRRGARPVRSPPPPVAAGRARRLRLRQQLLARGGAQPPGQLLAAGREARLLPHGALLLLVRRRRQHQLQLGASPR</sequence>
<evidence type="ECO:0000313" key="2">
    <source>
        <dbReference type="EnsemblPlants" id="TuG1812G0600002392.01.T01"/>
    </source>
</evidence>
<evidence type="ECO:0000313" key="3">
    <source>
        <dbReference type="Proteomes" id="UP000015106"/>
    </source>
</evidence>
<evidence type="ECO:0000256" key="1">
    <source>
        <dbReference type="SAM" id="MobiDB-lite"/>
    </source>
</evidence>
<dbReference type="EnsemblPlants" id="TuG1812G0600002392.01.T01">
    <property type="protein sequence ID" value="TuG1812G0600002392.01.T01"/>
    <property type="gene ID" value="TuG1812G0600002392.01"/>
</dbReference>
<reference evidence="2" key="2">
    <citation type="submission" date="2018-03" db="EMBL/GenBank/DDBJ databases">
        <title>The Triticum urartu genome reveals the dynamic nature of wheat genome evolution.</title>
        <authorList>
            <person name="Ling H."/>
            <person name="Ma B."/>
            <person name="Shi X."/>
            <person name="Liu H."/>
            <person name="Dong L."/>
            <person name="Sun H."/>
            <person name="Cao Y."/>
            <person name="Gao Q."/>
            <person name="Zheng S."/>
            <person name="Li Y."/>
            <person name="Yu Y."/>
            <person name="Du H."/>
            <person name="Qi M."/>
            <person name="Li Y."/>
            <person name="Yu H."/>
            <person name="Cui Y."/>
            <person name="Wang N."/>
            <person name="Chen C."/>
            <person name="Wu H."/>
            <person name="Zhao Y."/>
            <person name="Zhang J."/>
            <person name="Li Y."/>
            <person name="Zhou W."/>
            <person name="Zhang B."/>
            <person name="Hu W."/>
            <person name="Eijk M."/>
            <person name="Tang J."/>
            <person name="Witsenboer H."/>
            <person name="Zhao S."/>
            <person name="Li Z."/>
            <person name="Zhang A."/>
            <person name="Wang D."/>
            <person name="Liang C."/>
        </authorList>
    </citation>
    <scope>NUCLEOTIDE SEQUENCE [LARGE SCALE GENOMIC DNA]</scope>
    <source>
        <strain evidence="2">cv. G1812</strain>
    </source>
</reference>
<dbReference type="AlphaFoldDB" id="A0A8R7UXJ2"/>
<feature type="compositionally biased region" description="Basic and acidic residues" evidence="1">
    <location>
        <begin position="92"/>
        <end position="104"/>
    </location>
</feature>
<accession>A0A8R7UXJ2</accession>
<feature type="region of interest" description="Disordered" evidence="1">
    <location>
        <begin position="30"/>
        <end position="104"/>
    </location>
</feature>
<feature type="compositionally biased region" description="Basic and acidic residues" evidence="1">
    <location>
        <begin position="30"/>
        <end position="40"/>
    </location>
</feature>
<proteinExistence type="predicted"/>
<dbReference type="Gramene" id="TuG1812G0600002392.01.T01">
    <property type="protein sequence ID" value="TuG1812G0600002392.01.T01"/>
    <property type="gene ID" value="TuG1812G0600002392.01"/>
</dbReference>
<feature type="compositionally biased region" description="Basic and acidic residues" evidence="1">
    <location>
        <begin position="65"/>
        <end position="76"/>
    </location>
</feature>
<dbReference type="Proteomes" id="UP000015106">
    <property type="component" value="Chromosome 6"/>
</dbReference>
<gene>
    <name evidence="2" type="primary">LOC125517465</name>
</gene>
<name>A0A8R7UXJ2_TRIUA</name>